<name>A0ABR6KE69_9SPHN</name>
<dbReference type="InterPro" id="IPR045002">
    <property type="entry name" value="Ech1-like"/>
</dbReference>
<dbReference type="NCBIfam" id="NF005699">
    <property type="entry name" value="PRK07509.1"/>
    <property type="match status" value="1"/>
</dbReference>
<keyword evidence="7" id="KW-1185">Reference proteome</keyword>
<comment type="caution">
    <text evidence="6">The sequence shown here is derived from an EMBL/GenBank/DDBJ whole genome shotgun (WGS) entry which is preliminary data.</text>
</comment>
<keyword evidence="3" id="KW-0276">Fatty acid metabolism</keyword>
<evidence type="ECO:0000313" key="7">
    <source>
        <dbReference type="Proteomes" id="UP000584663"/>
    </source>
</evidence>
<dbReference type="InterPro" id="IPR029045">
    <property type="entry name" value="ClpP/crotonase-like_dom_sf"/>
</dbReference>
<comment type="pathway">
    <text evidence="1">Lipid metabolism; fatty acid beta-oxidation.</text>
</comment>
<evidence type="ECO:0000256" key="3">
    <source>
        <dbReference type="ARBA" id="ARBA00022832"/>
    </source>
</evidence>
<dbReference type="Gene3D" id="3.90.226.10">
    <property type="entry name" value="2-enoyl-CoA Hydratase, Chain A, domain 1"/>
    <property type="match status" value="1"/>
</dbReference>
<dbReference type="Pfam" id="PF00378">
    <property type="entry name" value="ECH_1"/>
    <property type="match status" value="1"/>
</dbReference>
<dbReference type="PANTHER" id="PTHR43149">
    <property type="entry name" value="ENOYL-COA HYDRATASE"/>
    <property type="match status" value="1"/>
</dbReference>
<evidence type="ECO:0000313" key="6">
    <source>
        <dbReference type="EMBL" id="MBB4611334.1"/>
    </source>
</evidence>
<gene>
    <name evidence="6" type="ORF">GGQ89_003581</name>
</gene>
<organism evidence="6 7">
    <name type="scientific">Sphingomonas yabuuchiae</name>
    <dbReference type="NCBI Taxonomy" id="172044"/>
    <lineage>
        <taxon>Bacteria</taxon>
        <taxon>Pseudomonadati</taxon>
        <taxon>Pseudomonadota</taxon>
        <taxon>Alphaproteobacteria</taxon>
        <taxon>Sphingomonadales</taxon>
        <taxon>Sphingomonadaceae</taxon>
        <taxon>Sphingomonas</taxon>
    </lineage>
</organism>
<proteinExistence type="inferred from homology"/>
<evidence type="ECO:0000256" key="1">
    <source>
        <dbReference type="ARBA" id="ARBA00005005"/>
    </source>
</evidence>
<protein>
    <submittedName>
        <fullName evidence="6">Enoyl-CoA hydratase/carnithine racemase</fullName>
    </submittedName>
</protein>
<keyword evidence="5" id="KW-0413">Isomerase</keyword>
<evidence type="ECO:0000256" key="5">
    <source>
        <dbReference type="ARBA" id="ARBA00023235"/>
    </source>
</evidence>
<dbReference type="Proteomes" id="UP000584663">
    <property type="component" value="Unassembled WGS sequence"/>
</dbReference>
<evidence type="ECO:0000256" key="2">
    <source>
        <dbReference type="ARBA" id="ARBA00005254"/>
    </source>
</evidence>
<accession>A0ABR6KE69</accession>
<dbReference type="CDD" id="cd06558">
    <property type="entry name" value="crotonase-like"/>
    <property type="match status" value="1"/>
</dbReference>
<dbReference type="InterPro" id="IPR001753">
    <property type="entry name" value="Enoyl-CoA_hydra/iso"/>
</dbReference>
<keyword evidence="4" id="KW-0443">Lipid metabolism</keyword>
<reference evidence="6 7" key="1">
    <citation type="submission" date="2020-08" db="EMBL/GenBank/DDBJ databases">
        <title>Genomic Encyclopedia of Type Strains, Phase IV (KMG-IV): sequencing the most valuable type-strain genomes for metagenomic binning, comparative biology and taxonomic classification.</title>
        <authorList>
            <person name="Goeker M."/>
        </authorList>
    </citation>
    <scope>NUCLEOTIDE SEQUENCE [LARGE SCALE GENOMIC DNA]</scope>
    <source>
        <strain evidence="6 7">DSM 14562</strain>
    </source>
</reference>
<sequence>MPAAQAAHRDEAFHVEPHDAMLYTSHALAQKERDMDGRVTIAVTDGVADVRLARGEKLNAIDGKMFDALAEAIAALSSRAELRAVVLSGEGEGFCSGLDMAAMAGGELAGLDLAARSHGPANLVQQVAWGWRTLPVPVIAAVHGVVFGGATQIMGGADIRLAHPATRFAIREVHWGIVPDMGGFALWDGVRRDVLREWVYTAREFDAAEAVAAGFVTRLVEDPRAEALALARKIAGRSPDAVRSAKRLFGAMGSEPAAMLAMESAEQLALMQGENHREAVVANMERRRPVFRDA</sequence>
<dbReference type="EMBL" id="JACHNX010000025">
    <property type="protein sequence ID" value="MBB4611334.1"/>
    <property type="molecule type" value="Genomic_DNA"/>
</dbReference>
<evidence type="ECO:0000256" key="4">
    <source>
        <dbReference type="ARBA" id="ARBA00023098"/>
    </source>
</evidence>
<comment type="similarity">
    <text evidence="2">Belongs to the enoyl-CoA hydratase/isomerase family.</text>
</comment>
<dbReference type="InterPro" id="IPR014748">
    <property type="entry name" value="Enoyl-CoA_hydra_C"/>
</dbReference>
<dbReference type="SUPFAM" id="SSF52096">
    <property type="entry name" value="ClpP/crotonase"/>
    <property type="match status" value="1"/>
</dbReference>
<dbReference type="PANTHER" id="PTHR43149:SF1">
    <property type="entry name" value="DELTA(3,5)-DELTA(2,4)-DIENOYL-COA ISOMERASE, MITOCHONDRIAL"/>
    <property type="match status" value="1"/>
</dbReference>
<dbReference type="Gene3D" id="1.10.12.10">
    <property type="entry name" value="Lyase 2-enoyl-coa Hydratase, Chain A, domain 2"/>
    <property type="match status" value="1"/>
</dbReference>